<evidence type="ECO:0000313" key="2">
    <source>
        <dbReference type="EMBL" id="MFD1539721.1"/>
    </source>
</evidence>
<gene>
    <name evidence="2" type="ORF">ACFSJ0_21890</name>
</gene>
<name>A0ABW4GAZ5_9ACTN</name>
<dbReference type="Proteomes" id="UP001597097">
    <property type="component" value="Unassembled WGS sequence"/>
</dbReference>
<comment type="caution">
    <text evidence="2">The sequence shown here is derived from an EMBL/GenBank/DDBJ whole genome shotgun (WGS) entry which is preliminary data.</text>
</comment>
<accession>A0ABW4GAZ5</accession>
<proteinExistence type="predicted"/>
<feature type="compositionally biased region" description="Basic and acidic residues" evidence="1">
    <location>
        <begin position="1"/>
        <end position="16"/>
    </location>
</feature>
<keyword evidence="3" id="KW-1185">Reference proteome</keyword>
<feature type="region of interest" description="Disordered" evidence="1">
    <location>
        <begin position="200"/>
        <end position="219"/>
    </location>
</feature>
<feature type="region of interest" description="Disordered" evidence="1">
    <location>
        <begin position="1"/>
        <end position="28"/>
    </location>
</feature>
<evidence type="ECO:0000313" key="3">
    <source>
        <dbReference type="Proteomes" id="UP001597097"/>
    </source>
</evidence>
<dbReference type="RefSeq" id="WP_219534221.1">
    <property type="nucleotide sequence ID" value="NZ_JAHKRM010000021.1"/>
</dbReference>
<evidence type="ECO:0000256" key="1">
    <source>
        <dbReference type="SAM" id="MobiDB-lite"/>
    </source>
</evidence>
<sequence>MARQDRDLYQRTDPPARRRWPRTGTSIGSAQKIDRLAHRIAGLLLQSSPEQAEAMHQPNAAMEVLTVSKALEEPLALPENTNPWQFRATSASADIPVPVHDVLLDWLHGLTYAELADKHLVRIHDTSRRVEEMVDAVTGHFEHFLAWTVGALVELVNALLIDADSDRRLCPELGSYIRYGVDDRRALALMLNGLRSRRPAREVTRQMPADSTGETSDPR</sequence>
<reference evidence="3" key="1">
    <citation type="journal article" date="2019" name="Int. J. Syst. Evol. Microbiol.">
        <title>The Global Catalogue of Microorganisms (GCM) 10K type strain sequencing project: providing services to taxonomists for standard genome sequencing and annotation.</title>
        <authorList>
            <consortium name="The Broad Institute Genomics Platform"/>
            <consortium name="The Broad Institute Genome Sequencing Center for Infectious Disease"/>
            <person name="Wu L."/>
            <person name="Ma J."/>
        </authorList>
    </citation>
    <scope>NUCLEOTIDE SEQUENCE [LARGE SCALE GENOMIC DNA]</scope>
    <source>
        <strain evidence="3">CGMCC 1.15399</strain>
    </source>
</reference>
<dbReference type="EMBL" id="JBHUCM010000017">
    <property type="protein sequence ID" value="MFD1539721.1"/>
    <property type="molecule type" value="Genomic_DNA"/>
</dbReference>
<protein>
    <submittedName>
        <fullName evidence="2">Uncharacterized protein</fullName>
    </submittedName>
</protein>
<organism evidence="2 3">
    <name type="scientific">Nonomuraea guangzhouensis</name>
    <dbReference type="NCBI Taxonomy" id="1291555"/>
    <lineage>
        <taxon>Bacteria</taxon>
        <taxon>Bacillati</taxon>
        <taxon>Actinomycetota</taxon>
        <taxon>Actinomycetes</taxon>
        <taxon>Streptosporangiales</taxon>
        <taxon>Streptosporangiaceae</taxon>
        <taxon>Nonomuraea</taxon>
    </lineage>
</organism>